<keyword evidence="9" id="KW-1185">Reference proteome</keyword>
<evidence type="ECO:0000256" key="2">
    <source>
        <dbReference type="ARBA" id="ARBA00022969"/>
    </source>
</evidence>
<dbReference type="PANTHER" id="PTHR33572">
    <property type="entry name" value="SPORE DEVELOPMENT REGULATOR VOSA"/>
    <property type="match status" value="1"/>
</dbReference>
<reference evidence="8" key="1">
    <citation type="submission" date="2022-10" db="EMBL/GenBank/DDBJ databases">
        <title>Tapping the CABI collections for fungal endophytes: first genome assemblies for Collariella, Neodidymelliopsis, Ascochyta clinopodiicola, Didymella pomorum, Didymosphaeria variabile, Neocosmospora piperis and Neocucurbitaria cava.</title>
        <authorList>
            <person name="Hill R."/>
        </authorList>
    </citation>
    <scope>NUCLEOTIDE SEQUENCE</scope>
    <source>
        <strain evidence="8">IMI 355082</strain>
    </source>
</reference>
<dbReference type="PANTHER" id="PTHR33572:SF17">
    <property type="entry name" value="SEXUAL DEVELOPMENT REGULATOR VELC"/>
    <property type="match status" value="1"/>
</dbReference>
<evidence type="ECO:0000256" key="6">
    <source>
        <dbReference type="SAM" id="MobiDB-lite"/>
    </source>
</evidence>
<keyword evidence="4" id="KW-0804">Transcription</keyword>
<dbReference type="InterPro" id="IPR021740">
    <property type="entry name" value="Velvet"/>
</dbReference>
<dbReference type="Gene3D" id="2.60.40.3960">
    <property type="entry name" value="Velvet domain"/>
    <property type="match status" value="1"/>
</dbReference>
<sequence length="237" mass="26249">MAVHALLNDEIIPSGLSAKAAAPGSHDEMKYELSLRQQPVNARSCGFGDRDRRVVDPPPIVQLKIHATGLSREEVGMKLRYPMNIVHCSIWSESGAEEMSGMPDEYTRQKRLMGNLVASPFVGVDEHGQEGCFFCFPDISCRTPGKYRLKFSLIALDSRPGAKSPVKVEVLSDIFQTFSAKEFPGMSESSALAKTLKQQGCNIPTKKGNEKGGKRDDSDDFSDEDDLPRRKRTKNNQ</sequence>
<accession>A0A9W8YV67</accession>
<organism evidence="8 9">
    <name type="scientific">Gnomoniopsis smithogilvyi</name>
    <dbReference type="NCBI Taxonomy" id="1191159"/>
    <lineage>
        <taxon>Eukaryota</taxon>
        <taxon>Fungi</taxon>
        <taxon>Dikarya</taxon>
        <taxon>Ascomycota</taxon>
        <taxon>Pezizomycotina</taxon>
        <taxon>Sordariomycetes</taxon>
        <taxon>Sordariomycetidae</taxon>
        <taxon>Diaporthales</taxon>
        <taxon>Gnomoniaceae</taxon>
        <taxon>Gnomoniopsis</taxon>
    </lineage>
</organism>
<dbReference type="Proteomes" id="UP001140453">
    <property type="component" value="Unassembled WGS sequence"/>
</dbReference>
<evidence type="ECO:0000313" key="9">
    <source>
        <dbReference type="Proteomes" id="UP001140453"/>
    </source>
</evidence>
<keyword evidence="2" id="KW-0749">Sporulation</keyword>
<dbReference type="AlphaFoldDB" id="A0A9W8YV67"/>
<dbReference type="OrthoDB" id="3056235at2759"/>
<evidence type="ECO:0000256" key="1">
    <source>
        <dbReference type="ARBA" id="ARBA00004123"/>
    </source>
</evidence>
<evidence type="ECO:0000256" key="5">
    <source>
        <dbReference type="ARBA" id="ARBA00023242"/>
    </source>
</evidence>
<gene>
    <name evidence="8" type="ORF">N0V93_005234</name>
</gene>
<comment type="subcellular location">
    <subcellularLocation>
        <location evidence="1">Nucleus</location>
    </subcellularLocation>
</comment>
<feature type="domain" description="Velvet" evidence="7">
    <location>
        <begin position="26"/>
        <end position="206"/>
    </location>
</feature>
<dbReference type="InterPro" id="IPR037525">
    <property type="entry name" value="Velvet_dom"/>
</dbReference>
<evidence type="ECO:0000313" key="8">
    <source>
        <dbReference type="EMBL" id="KAJ4391615.1"/>
    </source>
</evidence>
<dbReference type="PROSITE" id="PS51821">
    <property type="entry name" value="VELVET"/>
    <property type="match status" value="1"/>
</dbReference>
<evidence type="ECO:0000259" key="7">
    <source>
        <dbReference type="PROSITE" id="PS51821"/>
    </source>
</evidence>
<proteinExistence type="predicted"/>
<protein>
    <recommendedName>
        <fullName evidence="7">Velvet domain-containing protein</fullName>
    </recommendedName>
</protein>
<dbReference type="EMBL" id="JAPEVB010000003">
    <property type="protein sequence ID" value="KAJ4391615.1"/>
    <property type="molecule type" value="Genomic_DNA"/>
</dbReference>
<evidence type="ECO:0000256" key="3">
    <source>
        <dbReference type="ARBA" id="ARBA00023015"/>
    </source>
</evidence>
<dbReference type="GO" id="GO:0005634">
    <property type="term" value="C:nucleus"/>
    <property type="evidence" value="ECO:0007669"/>
    <property type="project" value="UniProtKB-SubCell"/>
</dbReference>
<feature type="region of interest" description="Disordered" evidence="6">
    <location>
        <begin position="197"/>
        <end position="237"/>
    </location>
</feature>
<dbReference type="GO" id="GO:0030435">
    <property type="term" value="P:sporulation resulting in formation of a cellular spore"/>
    <property type="evidence" value="ECO:0007669"/>
    <property type="project" value="UniProtKB-KW"/>
</dbReference>
<evidence type="ECO:0000256" key="4">
    <source>
        <dbReference type="ARBA" id="ARBA00023163"/>
    </source>
</evidence>
<dbReference type="Pfam" id="PF11754">
    <property type="entry name" value="Velvet"/>
    <property type="match status" value="2"/>
</dbReference>
<dbReference type="InterPro" id="IPR038491">
    <property type="entry name" value="Velvet_dom_sf"/>
</dbReference>
<comment type="caution">
    <text evidence="8">The sequence shown here is derived from an EMBL/GenBank/DDBJ whole genome shotgun (WGS) entry which is preliminary data.</text>
</comment>
<feature type="compositionally biased region" description="Basic and acidic residues" evidence="6">
    <location>
        <begin position="207"/>
        <end position="217"/>
    </location>
</feature>
<keyword evidence="5" id="KW-0539">Nucleus</keyword>
<keyword evidence="3" id="KW-0805">Transcription regulation</keyword>
<name>A0A9W8YV67_9PEZI</name>